<dbReference type="EMBL" id="LR796751">
    <property type="protein sequence ID" value="CAB4163732.1"/>
    <property type="molecule type" value="Genomic_DNA"/>
</dbReference>
<evidence type="ECO:0000313" key="5">
    <source>
        <dbReference type="EMBL" id="CAB4217566.1"/>
    </source>
</evidence>
<evidence type="ECO:0000313" key="1">
    <source>
        <dbReference type="EMBL" id="CAB4146223.1"/>
    </source>
</evidence>
<dbReference type="EMBL" id="LR797096">
    <property type="protein sequence ID" value="CAB4186515.1"/>
    <property type="molecule type" value="Genomic_DNA"/>
</dbReference>
<evidence type="ECO:0000313" key="4">
    <source>
        <dbReference type="EMBL" id="CAB4186515.1"/>
    </source>
</evidence>
<proteinExistence type="predicted"/>
<protein>
    <submittedName>
        <fullName evidence="1">Uncharacterized protein</fullName>
    </submittedName>
</protein>
<evidence type="ECO:0000313" key="2">
    <source>
        <dbReference type="EMBL" id="CAB4163732.1"/>
    </source>
</evidence>
<organism evidence="1">
    <name type="scientific">uncultured Caudovirales phage</name>
    <dbReference type="NCBI Taxonomy" id="2100421"/>
    <lineage>
        <taxon>Viruses</taxon>
        <taxon>Duplodnaviria</taxon>
        <taxon>Heunggongvirae</taxon>
        <taxon>Uroviricota</taxon>
        <taxon>Caudoviricetes</taxon>
        <taxon>Peduoviridae</taxon>
        <taxon>Maltschvirus</taxon>
        <taxon>Maltschvirus maltsch</taxon>
    </lineage>
</organism>
<name>A0A6J5ML13_9CAUD</name>
<dbReference type="EMBL" id="LR796930">
    <property type="protein sequence ID" value="CAB4175983.1"/>
    <property type="molecule type" value="Genomic_DNA"/>
</dbReference>
<reference evidence="1" key="1">
    <citation type="submission" date="2020-04" db="EMBL/GenBank/DDBJ databases">
        <authorList>
            <person name="Chiriac C."/>
            <person name="Salcher M."/>
            <person name="Ghai R."/>
            <person name="Kavagutti S V."/>
        </authorList>
    </citation>
    <scope>NUCLEOTIDE SEQUENCE</scope>
</reference>
<accession>A0A6J5ML13</accession>
<evidence type="ECO:0000313" key="3">
    <source>
        <dbReference type="EMBL" id="CAB4175983.1"/>
    </source>
</evidence>
<dbReference type="EMBL" id="LR797458">
    <property type="protein sequence ID" value="CAB4217566.1"/>
    <property type="molecule type" value="Genomic_DNA"/>
</dbReference>
<gene>
    <name evidence="4" type="ORF">UFOVP1147_45</name>
    <name evidence="5" type="ORF">UFOVP1594_41</name>
    <name evidence="1" type="ORF">UFOVP484_28</name>
    <name evidence="2" type="ORF">UFOVP808_44</name>
    <name evidence="3" type="ORF">UFOVP994_41</name>
</gene>
<dbReference type="EMBL" id="LR796463">
    <property type="protein sequence ID" value="CAB4146223.1"/>
    <property type="molecule type" value="Genomic_DNA"/>
</dbReference>
<sequence length="161" mass="17546">MSTSQFDPSVFLDAQVTEVNEKRPPLPTENPEHPNGLYLAVIGEITTGSGTISKGDNAGKPWVSMIIPLRIQVPASVQGLGIPPEITLSDRAFLDLTAQGALDNSKGKNRRQKDYREATGTNVAGVPWAWRQLQGKTIMVKVQHELYNDSIQERVGAILPS</sequence>